<organism evidence="2 3">
    <name type="scientific">Vitis vinifera</name>
    <name type="common">Grape</name>
    <dbReference type="NCBI Taxonomy" id="29760"/>
    <lineage>
        <taxon>Eukaryota</taxon>
        <taxon>Viridiplantae</taxon>
        <taxon>Streptophyta</taxon>
        <taxon>Embryophyta</taxon>
        <taxon>Tracheophyta</taxon>
        <taxon>Spermatophyta</taxon>
        <taxon>Magnoliopsida</taxon>
        <taxon>eudicotyledons</taxon>
        <taxon>Gunneridae</taxon>
        <taxon>Pentapetalae</taxon>
        <taxon>rosids</taxon>
        <taxon>Vitales</taxon>
        <taxon>Vitaceae</taxon>
        <taxon>Viteae</taxon>
        <taxon>Vitis</taxon>
    </lineage>
</organism>
<protein>
    <submittedName>
        <fullName evidence="2">Uncharacterized protein</fullName>
    </submittedName>
</protein>
<dbReference type="EMBL" id="QGNW01001308">
    <property type="protein sequence ID" value="RVW46016.1"/>
    <property type="molecule type" value="Genomic_DNA"/>
</dbReference>
<dbReference type="Proteomes" id="UP000288805">
    <property type="component" value="Unassembled WGS sequence"/>
</dbReference>
<gene>
    <name evidence="2" type="ORF">CK203_068712</name>
</gene>
<keyword evidence="1" id="KW-0472">Membrane</keyword>
<dbReference type="PANTHER" id="PTHR34064">
    <property type="entry name" value="OS04G0672300 PROTEIN"/>
    <property type="match status" value="1"/>
</dbReference>
<evidence type="ECO:0000256" key="1">
    <source>
        <dbReference type="SAM" id="Phobius"/>
    </source>
</evidence>
<feature type="transmembrane region" description="Helical" evidence="1">
    <location>
        <begin position="212"/>
        <end position="232"/>
    </location>
</feature>
<dbReference type="AlphaFoldDB" id="A0A438EDW5"/>
<dbReference type="PANTHER" id="PTHR34064:SF4">
    <property type="entry name" value="PROTEIN, PUTATIVE-RELATED"/>
    <property type="match status" value="1"/>
</dbReference>
<keyword evidence="1" id="KW-0812">Transmembrane</keyword>
<evidence type="ECO:0000313" key="2">
    <source>
        <dbReference type="EMBL" id="RVW46016.1"/>
    </source>
</evidence>
<keyword evidence="1" id="KW-1133">Transmembrane helix</keyword>
<comment type="caution">
    <text evidence="2">The sequence shown here is derived from an EMBL/GenBank/DDBJ whole genome shotgun (WGS) entry which is preliminary data.</text>
</comment>
<evidence type="ECO:0000313" key="3">
    <source>
        <dbReference type="Proteomes" id="UP000288805"/>
    </source>
</evidence>
<proteinExistence type="predicted"/>
<accession>A0A438EDW5</accession>
<name>A0A438EDW5_VITVI</name>
<sequence length="248" mass="27059">MKMAENPKLVSAFFNSGLSTSNSSSEDCGMKEKETQKILVSDQVNGFQYKTEKSDSFVVDMEGFPNGVNKDTTANSRITLQRSLSRKGSQRGGEKKPNSVASIDADAVLATSSPRGTFNKSRLFFIFHLHYYSGGPEAALAGGSTLEKPVAVVVAAAAAGGTIDHHPVGSQVHHHIAITAGNISTITESRFISRRYSFRRASPSWLIDPRRILFFFATLSSMGTILLIYFTLSIKRLGGDDTELDWQQ</sequence>
<reference evidence="2 3" key="1">
    <citation type="journal article" date="2018" name="PLoS Genet.">
        <title>Population sequencing reveals clonal diversity and ancestral inbreeding in the grapevine cultivar Chardonnay.</title>
        <authorList>
            <person name="Roach M.J."/>
            <person name="Johnson D.L."/>
            <person name="Bohlmann J."/>
            <person name="van Vuuren H.J."/>
            <person name="Jones S.J."/>
            <person name="Pretorius I.S."/>
            <person name="Schmidt S.A."/>
            <person name="Borneman A.R."/>
        </authorList>
    </citation>
    <scope>NUCLEOTIDE SEQUENCE [LARGE SCALE GENOMIC DNA]</scope>
    <source>
        <strain evidence="3">cv. Chardonnay</strain>
        <tissue evidence="2">Leaf</tissue>
    </source>
</reference>